<dbReference type="AlphaFoldDB" id="A0A2W5K6U3"/>
<sequence length="467" mass="49664">MLWKRSGQGVSASRSRSSGLKDRSVTDPRIDRLRRNLLTIAKHEAPIPDRGLRGASASEPIGRRGRAAVVCWSLSHNPVGRAFVLARLLEATYAVTIVGPLWSAFGGEIWPPIMGLGLSFDAFPATSLHDVLGAARRLGEVGRYDLVVICKPRLPGLALGLALAEASASPLVFDFDEDESSFVAHRTEATETIGTQPYGARAGDLAALVLTEFSDVAAFTASSRSVPVPAPAQIVRHARDETAPIPARDEARRALGLREDDFVTAFVGTVRAHKGLATVIDAVERISDPRLKLIVAGAVRDQELMTRLLRMAERGQALLPAAPAIDEIGRYLAAADLVPLMQDEAAPIAASQTPAKLTDALQHGVRAAASNSAPLREVALAGIVDIVAPERFADWVSSVVAAPRDPDVARRARALFDDEFSFAVNRARLAAAIAQATARGDAARRVVSAALERIRNAAEARNLGGTP</sequence>
<feature type="region of interest" description="Disordered" evidence="1">
    <location>
        <begin position="1"/>
        <end position="25"/>
    </location>
</feature>
<evidence type="ECO:0000313" key="3">
    <source>
        <dbReference type="EMBL" id="PZQ10765.1"/>
    </source>
</evidence>
<protein>
    <recommendedName>
        <fullName evidence="2">Glycosyl transferase family 1 domain-containing protein</fullName>
    </recommendedName>
</protein>
<dbReference type="InterPro" id="IPR001296">
    <property type="entry name" value="Glyco_trans_1"/>
</dbReference>
<evidence type="ECO:0000313" key="4">
    <source>
        <dbReference type="Proteomes" id="UP000249577"/>
    </source>
</evidence>
<comment type="caution">
    <text evidence="3">The sequence shown here is derived from an EMBL/GenBank/DDBJ whole genome shotgun (WGS) entry which is preliminary data.</text>
</comment>
<dbReference type="GO" id="GO:0016757">
    <property type="term" value="F:glycosyltransferase activity"/>
    <property type="evidence" value="ECO:0007669"/>
    <property type="project" value="InterPro"/>
</dbReference>
<evidence type="ECO:0000256" key="1">
    <source>
        <dbReference type="SAM" id="MobiDB-lite"/>
    </source>
</evidence>
<accession>A0A2W5K6U3</accession>
<dbReference type="Pfam" id="PF00534">
    <property type="entry name" value="Glycos_transf_1"/>
    <property type="match status" value="1"/>
</dbReference>
<dbReference type="EMBL" id="QFPN01000014">
    <property type="protein sequence ID" value="PZQ10765.1"/>
    <property type="molecule type" value="Genomic_DNA"/>
</dbReference>
<dbReference type="PROSITE" id="PS50096">
    <property type="entry name" value="IQ"/>
    <property type="match status" value="1"/>
</dbReference>
<dbReference type="Proteomes" id="UP000249577">
    <property type="component" value="Unassembled WGS sequence"/>
</dbReference>
<feature type="compositionally biased region" description="Polar residues" evidence="1">
    <location>
        <begin position="8"/>
        <end position="18"/>
    </location>
</feature>
<dbReference type="SUPFAM" id="SSF53756">
    <property type="entry name" value="UDP-Glycosyltransferase/glycogen phosphorylase"/>
    <property type="match status" value="1"/>
</dbReference>
<reference evidence="3 4" key="1">
    <citation type="submission" date="2017-08" db="EMBL/GenBank/DDBJ databases">
        <title>Infants hospitalized years apart are colonized by the same room-sourced microbial strains.</title>
        <authorList>
            <person name="Brooks B."/>
            <person name="Olm M.R."/>
            <person name="Firek B.A."/>
            <person name="Baker R."/>
            <person name="Thomas B.C."/>
            <person name="Morowitz M.J."/>
            <person name="Banfield J.F."/>
        </authorList>
    </citation>
    <scope>NUCLEOTIDE SEQUENCE [LARGE SCALE GENOMIC DNA]</scope>
    <source>
        <strain evidence="3">S2_005_003_R2_43</strain>
    </source>
</reference>
<dbReference type="Gene3D" id="3.40.50.2000">
    <property type="entry name" value="Glycogen Phosphorylase B"/>
    <property type="match status" value="1"/>
</dbReference>
<name>A0A2W5K6U3_ANCNO</name>
<proteinExistence type="predicted"/>
<organism evidence="3 4">
    <name type="scientific">Ancylobacter novellus</name>
    <name type="common">Thiobacillus novellus</name>
    <dbReference type="NCBI Taxonomy" id="921"/>
    <lineage>
        <taxon>Bacteria</taxon>
        <taxon>Pseudomonadati</taxon>
        <taxon>Pseudomonadota</taxon>
        <taxon>Alphaproteobacteria</taxon>
        <taxon>Hyphomicrobiales</taxon>
        <taxon>Xanthobacteraceae</taxon>
        <taxon>Ancylobacter</taxon>
    </lineage>
</organism>
<evidence type="ECO:0000259" key="2">
    <source>
        <dbReference type="Pfam" id="PF00534"/>
    </source>
</evidence>
<gene>
    <name evidence="3" type="ORF">DI565_19495</name>
</gene>
<feature type="domain" description="Glycosyl transferase family 1" evidence="2">
    <location>
        <begin position="248"/>
        <end position="380"/>
    </location>
</feature>